<dbReference type="RefSeq" id="WP_257823174.1">
    <property type="nucleotide sequence ID" value="NZ_JABXYM010000002.1"/>
</dbReference>
<dbReference type="InterPro" id="IPR001078">
    <property type="entry name" value="2-oxoacid_DH_actylTfrase"/>
</dbReference>
<sequence>MTIKVEPLPPVRRHTVHFLEKANESQAIYLSTEIDASTLVDAKTTFKQRSENISYVSFFLYAISRAIEVYPEVNCSVQGKRHPKRWQFSSIDGKVTMDTLAKGERIVTSNVIQALNKKSLSVIQEEINELKGVSFETGEQFTAIRKLQQLPTWLGRKIFKKVMKKPETWQQTQGSFTVTSLGHVPINTFFPMTTSTTCFGIGAIRRCPVVVEDDIVIKPMMPLSMTFDHRAIDGALAADFLHHIKTLIEEWEGEAWQEDLKNQATM</sequence>
<keyword evidence="3" id="KW-0012">Acyltransferase</keyword>
<comment type="caution">
    <text evidence="5">The sequence shown here is derived from an EMBL/GenBank/DDBJ whole genome shotgun (WGS) entry which is preliminary data.</text>
</comment>
<dbReference type="Proteomes" id="UP001057753">
    <property type="component" value="Unassembled WGS sequence"/>
</dbReference>
<keyword evidence="6" id="KW-1185">Reference proteome</keyword>
<protein>
    <submittedName>
        <fullName evidence="5">2-oxo acid dehydrogenase subunit E2</fullName>
    </submittedName>
</protein>
<reference evidence="5" key="1">
    <citation type="submission" date="2020-06" db="EMBL/GenBank/DDBJ databases">
        <title>Insight into the genomes of haloalkaliphilic bacilli from Kenyan soda lakes.</title>
        <authorList>
            <person name="Mwirichia R."/>
            <person name="Villamizar G.C."/>
            <person name="Poehlein A."/>
            <person name="Mugweru J."/>
            <person name="Kipnyargis A."/>
            <person name="Kiplimo D."/>
            <person name="Orwa P."/>
            <person name="Daniel R."/>
        </authorList>
    </citation>
    <scope>NUCLEOTIDE SEQUENCE</scope>
    <source>
        <strain evidence="5">B1096_S55</strain>
    </source>
</reference>
<dbReference type="Gene3D" id="3.30.559.10">
    <property type="entry name" value="Chloramphenicol acetyltransferase-like domain"/>
    <property type="match status" value="1"/>
</dbReference>
<dbReference type="SUPFAM" id="SSF52777">
    <property type="entry name" value="CoA-dependent acyltransferases"/>
    <property type="match status" value="1"/>
</dbReference>
<evidence type="ECO:0000313" key="6">
    <source>
        <dbReference type="Proteomes" id="UP001057753"/>
    </source>
</evidence>
<accession>A0A9Q4FZH0</accession>
<dbReference type="InterPro" id="IPR050743">
    <property type="entry name" value="2-oxoacid_DH_E2_comp"/>
</dbReference>
<dbReference type="GO" id="GO:0005737">
    <property type="term" value="C:cytoplasm"/>
    <property type="evidence" value="ECO:0007669"/>
    <property type="project" value="TreeGrafter"/>
</dbReference>
<dbReference type="PANTHER" id="PTHR43178">
    <property type="entry name" value="DIHYDROLIPOAMIDE ACETYLTRANSFERASE COMPONENT OF PYRUVATE DEHYDROGENASE COMPLEX"/>
    <property type="match status" value="1"/>
</dbReference>
<evidence type="ECO:0000259" key="4">
    <source>
        <dbReference type="Pfam" id="PF00198"/>
    </source>
</evidence>
<gene>
    <name evidence="5" type="ORF">HXA33_19960</name>
</gene>
<evidence type="ECO:0000256" key="2">
    <source>
        <dbReference type="ARBA" id="ARBA00022679"/>
    </source>
</evidence>
<feature type="domain" description="2-oxoacid dehydrogenase acyltransferase catalytic" evidence="4">
    <location>
        <begin position="170"/>
        <end position="252"/>
    </location>
</feature>
<dbReference type="InterPro" id="IPR023213">
    <property type="entry name" value="CAT-like_dom_sf"/>
</dbReference>
<organism evidence="5 6">
    <name type="scientific">Salipaludibacillus agaradhaerens</name>
    <name type="common">Bacillus agaradhaerens</name>
    <dbReference type="NCBI Taxonomy" id="76935"/>
    <lineage>
        <taxon>Bacteria</taxon>
        <taxon>Bacillati</taxon>
        <taxon>Bacillota</taxon>
        <taxon>Bacilli</taxon>
        <taxon>Bacillales</taxon>
        <taxon>Bacillaceae</taxon>
    </lineage>
</organism>
<evidence type="ECO:0000313" key="5">
    <source>
        <dbReference type="EMBL" id="MCR6098790.1"/>
    </source>
</evidence>
<evidence type="ECO:0000256" key="1">
    <source>
        <dbReference type="ARBA" id="ARBA00001938"/>
    </source>
</evidence>
<dbReference type="EMBL" id="JABXYM010000002">
    <property type="protein sequence ID" value="MCR6098790.1"/>
    <property type="molecule type" value="Genomic_DNA"/>
</dbReference>
<name>A0A9Q4FZH0_SALAG</name>
<dbReference type="GO" id="GO:0031405">
    <property type="term" value="F:lipoic acid binding"/>
    <property type="evidence" value="ECO:0007669"/>
    <property type="project" value="TreeGrafter"/>
</dbReference>
<dbReference type="Pfam" id="PF00198">
    <property type="entry name" value="2-oxoacid_dh"/>
    <property type="match status" value="2"/>
</dbReference>
<evidence type="ECO:0000256" key="3">
    <source>
        <dbReference type="ARBA" id="ARBA00023315"/>
    </source>
</evidence>
<feature type="domain" description="2-oxoacid dehydrogenase acyltransferase catalytic" evidence="4">
    <location>
        <begin position="4"/>
        <end position="131"/>
    </location>
</feature>
<dbReference type="GO" id="GO:0016407">
    <property type="term" value="F:acetyltransferase activity"/>
    <property type="evidence" value="ECO:0007669"/>
    <property type="project" value="TreeGrafter"/>
</dbReference>
<dbReference type="PANTHER" id="PTHR43178:SF5">
    <property type="entry name" value="LIPOAMIDE ACYLTRANSFERASE COMPONENT OF BRANCHED-CHAIN ALPHA-KETO ACID DEHYDROGENASE COMPLEX, MITOCHONDRIAL"/>
    <property type="match status" value="1"/>
</dbReference>
<proteinExistence type="predicted"/>
<keyword evidence="2" id="KW-0808">Transferase</keyword>
<dbReference type="AlphaFoldDB" id="A0A9Q4FZH0"/>
<comment type="cofactor">
    <cofactor evidence="1">
        <name>(R)-lipoate</name>
        <dbReference type="ChEBI" id="CHEBI:83088"/>
    </cofactor>
</comment>